<dbReference type="InterPro" id="IPR017871">
    <property type="entry name" value="ABC_transporter-like_CS"/>
</dbReference>
<keyword evidence="9" id="KW-0129">CBS domain</keyword>
<dbReference type="SMART" id="SM00116">
    <property type="entry name" value="CBS"/>
    <property type="match status" value="1"/>
</dbReference>
<dbReference type="SUPFAM" id="SSF52540">
    <property type="entry name" value="P-loop containing nucleoside triphosphate hydrolases"/>
    <property type="match status" value="1"/>
</dbReference>
<dbReference type="InterPro" id="IPR027417">
    <property type="entry name" value="P-loop_NTPase"/>
</dbReference>
<dbReference type="EC" id="7.6.2.9" evidence="7"/>
<evidence type="ECO:0000256" key="9">
    <source>
        <dbReference type="PROSITE-ProRule" id="PRU00703"/>
    </source>
</evidence>
<name>A0A559JC28_9BACL</name>
<dbReference type="Pfam" id="PF00005">
    <property type="entry name" value="ABC_tran"/>
    <property type="match status" value="1"/>
</dbReference>
<organism evidence="12 13">
    <name type="scientific">Cohnella terricola</name>
    <dbReference type="NCBI Taxonomy" id="1289167"/>
    <lineage>
        <taxon>Bacteria</taxon>
        <taxon>Bacillati</taxon>
        <taxon>Bacillota</taxon>
        <taxon>Bacilli</taxon>
        <taxon>Bacillales</taxon>
        <taxon>Paenibacillaceae</taxon>
        <taxon>Cohnella</taxon>
    </lineage>
</organism>
<comment type="caution">
    <text evidence="12">The sequence shown here is derived from an EMBL/GenBank/DDBJ whole genome shotgun (WGS) entry which is preliminary data.</text>
</comment>
<keyword evidence="4 12" id="KW-0067">ATP-binding</keyword>
<evidence type="ECO:0000256" key="3">
    <source>
        <dbReference type="ARBA" id="ARBA00022741"/>
    </source>
</evidence>
<dbReference type="GO" id="GO:0015418">
    <property type="term" value="F:ABC-type quaternary ammonium compound transporting activity"/>
    <property type="evidence" value="ECO:0007669"/>
    <property type="project" value="UniProtKB-EC"/>
</dbReference>
<evidence type="ECO:0000256" key="6">
    <source>
        <dbReference type="ARBA" id="ARBA00063934"/>
    </source>
</evidence>
<evidence type="ECO:0000256" key="2">
    <source>
        <dbReference type="ARBA" id="ARBA00022448"/>
    </source>
</evidence>
<keyword evidence="13" id="KW-1185">Reference proteome</keyword>
<protein>
    <recommendedName>
        <fullName evidence="8">Carnitine transport ATP-binding protein OpuCA</fullName>
        <ecNumber evidence="7">7.6.2.9</ecNumber>
    </recommendedName>
</protein>
<dbReference type="FunFam" id="3.40.50.300:FF:000425">
    <property type="entry name" value="Probable ABC transporter, ATP-binding subunit"/>
    <property type="match status" value="1"/>
</dbReference>
<evidence type="ECO:0000259" key="10">
    <source>
        <dbReference type="PROSITE" id="PS50893"/>
    </source>
</evidence>
<dbReference type="PANTHER" id="PTHR43117">
    <property type="entry name" value="OSMOPROTECTANT IMPORT ATP-BINDING PROTEIN OSMV"/>
    <property type="match status" value="1"/>
</dbReference>
<dbReference type="SUPFAM" id="SSF54631">
    <property type="entry name" value="CBS-domain pair"/>
    <property type="match status" value="1"/>
</dbReference>
<evidence type="ECO:0000256" key="1">
    <source>
        <dbReference type="ARBA" id="ARBA00005417"/>
    </source>
</evidence>
<dbReference type="EMBL" id="VNJJ01000012">
    <property type="protein sequence ID" value="TVX97413.1"/>
    <property type="molecule type" value="Genomic_DNA"/>
</dbReference>
<dbReference type="GO" id="GO:0005524">
    <property type="term" value="F:ATP binding"/>
    <property type="evidence" value="ECO:0007669"/>
    <property type="project" value="UniProtKB-KW"/>
</dbReference>
<dbReference type="InterPro" id="IPR000644">
    <property type="entry name" value="CBS_dom"/>
</dbReference>
<accession>A0A559JC28</accession>
<sequence length="317" mass="35379">MGIVFKNVVKQYPNTASPAVDNVSLDIREGEFIVFLGPSGCGKTTLLKMVNKLYDTTSGTIEIDGTDINQVQTEQLRRGIGYVIQQNGLFPHMTIEANIAVVPRLLKWDEAKIDKRIDELLEMVHLDPKVFRKRRPSQLSGGQQQRVGIARAMAAGPKILLMDEPFGAIDAITRTSLQDELHRIQRLLKKTILFVTHDVDEALRLADRIIVMQAGKVVQFATPYEILTNPANDFIRQLVGERDVYRKMGFLKVEDVVHAAGELESAAGSAGVALTDDLKQVFNRMVEERVRAFPVVDSDNRRVGMVTMDNILAKLAN</sequence>
<dbReference type="InterPro" id="IPR003593">
    <property type="entry name" value="AAA+_ATPase"/>
</dbReference>
<dbReference type="Gene3D" id="3.40.50.300">
    <property type="entry name" value="P-loop containing nucleotide triphosphate hydrolases"/>
    <property type="match status" value="1"/>
</dbReference>
<gene>
    <name evidence="12" type="ORF">FPZ45_18960</name>
</gene>
<reference evidence="12 13" key="1">
    <citation type="submission" date="2019-07" db="EMBL/GenBank/DDBJ databases">
        <authorList>
            <person name="Kim J."/>
        </authorList>
    </citation>
    <scope>NUCLEOTIDE SEQUENCE [LARGE SCALE GENOMIC DNA]</scope>
    <source>
        <strain evidence="12 13">G13</strain>
    </source>
</reference>
<keyword evidence="3" id="KW-0547">Nucleotide-binding</keyword>
<dbReference type="PANTHER" id="PTHR43117:SF4">
    <property type="entry name" value="OSMOPROTECTANT IMPORT ATP-BINDING PROTEIN OSMV"/>
    <property type="match status" value="1"/>
</dbReference>
<dbReference type="RefSeq" id="WP_144705376.1">
    <property type="nucleotide sequence ID" value="NZ_VNJJ01000012.1"/>
</dbReference>
<evidence type="ECO:0000256" key="5">
    <source>
        <dbReference type="ARBA" id="ARBA00052482"/>
    </source>
</evidence>
<evidence type="ECO:0000256" key="4">
    <source>
        <dbReference type="ARBA" id="ARBA00022840"/>
    </source>
</evidence>
<comment type="similarity">
    <text evidence="1">Belongs to the ABC transporter superfamily.</text>
</comment>
<dbReference type="Proteomes" id="UP000316330">
    <property type="component" value="Unassembled WGS sequence"/>
</dbReference>
<dbReference type="SMART" id="SM00382">
    <property type="entry name" value="AAA"/>
    <property type="match status" value="1"/>
</dbReference>
<dbReference type="PROSITE" id="PS51371">
    <property type="entry name" value="CBS"/>
    <property type="match status" value="1"/>
</dbReference>
<dbReference type="Gene3D" id="3.90.1280.20">
    <property type="match status" value="1"/>
</dbReference>
<evidence type="ECO:0000256" key="8">
    <source>
        <dbReference type="ARBA" id="ARBA00070305"/>
    </source>
</evidence>
<dbReference type="AlphaFoldDB" id="A0A559JC28"/>
<dbReference type="GO" id="GO:0016887">
    <property type="term" value="F:ATP hydrolysis activity"/>
    <property type="evidence" value="ECO:0007669"/>
    <property type="project" value="InterPro"/>
</dbReference>
<feature type="domain" description="CBS" evidence="11">
    <location>
        <begin position="263"/>
        <end position="317"/>
    </location>
</feature>
<comment type="subunit">
    <text evidence="6">The complex is composed of two ATP-binding proteins (OpuCA), two transmembrane proteins (OpuCB and OpuCD) and a solute-binding protein (OpuCC).</text>
</comment>
<evidence type="ECO:0000259" key="11">
    <source>
        <dbReference type="PROSITE" id="PS51371"/>
    </source>
</evidence>
<dbReference type="PROSITE" id="PS50893">
    <property type="entry name" value="ABC_TRANSPORTER_2"/>
    <property type="match status" value="1"/>
</dbReference>
<evidence type="ECO:0000256" key="7">
    <source>
        <dbReference type="ARBA" id="ARBA00066388"/>
    </source>
</evidence>
<evidence type="ECO:0000313" key="12">
    <source>
        <dbReference type="EMBL" id="TVX97413.1"/>
    </source>
</evidence>
<feature type="domain" description="ABC transporter" evidence="10">
    <location>
        <begin position="3"/>
        <end position="239"/>
    </location>
</feature>
<dbReference type="PROSITE" id="PS00211">
    <property type="entry name" value="ABC_TRANSPORTER_1"/>
    <property type="match status" value="1"/>
</dbReference>
<dbReference type="InterPro" id="IPR046342">
    <property type="entry name" value="CBS_dom_sf"/>
</dbReference>
<proteinExistence type="inferred from homology"/>
<comment type="catalytic activity">
    <reaction evidence="5">
        <text>a quaternary ammonium(out) + ATP + H2O = a quaternary ammonium(in) + ADP + phosphate + H(+)</text>
        <dbReference type="Rhea" id="RHEA:11036"/>
        <dbReference type="ChEBI" id="CHEBI:15377"/>
        <dbReference type="ChEBI" id="CHEBI:15378"/>
        <dbReference type="ChEBI" id="CHEBI:30616"/>
        <dbReference type="ChEBI" id="CHEBI:35267"/>
        <dbReference type="ChEBI" id="CHEBI:43474"/>
        <dbReference type="ChEBI" id="CHEBI:456216"/>
        <dbReference type="EC" id="7.6.2.9"/>
    </reaction>
</comment>
<dbReference type="OrthoDB" id="9802264at2"/>
<keyword evidence="2" id="KW-0813">Transport</keyword>
<dbReference type="Pfam" id="PF00571">
    <property type="entry name" value="CBS"/>
    <property type="match status" value="1"/>
</dbReference>
<evidence type="ECO:0000313" key="13">
    <source>
        <dbReference type="Proteomes" id="UP000316330"/>
    </source>
</evidence>
<dbReference type="InterPro" id="IPR003439">
    <property type="entry name" value="ABC_transporter-like_ATP-bd"/>
</dbReference>